<proteinExistence type="predicted"/>
<keyword evidence="1" id="KW-0812">Transmembrane</keyword>
<sequence length="135" mass="14044">MNSLTKGLAISGCFAIPALLFAYAALGAERPGYPEDPEAIPAAFTATLLLATCGLGAWLCLVLRAAVHPRAPKPGWAKMLRKVLYAPGLLQPLLGAVLAYDLVLDTTTGHLALVAFALAFCVLARLWISASTAGP</sequence>
<evidence type="ECO:0000313" key="3">
    <source>
        <dbReference type="Proteomes" id="UP000805841"/>
    </source>
</evidence>
<keyword evidence="3" id="KW-1185">Reference proteome</keyword>
<feature type="transmembrane region" description="Helical" evidence="1">
    <location>
        <begin position="83"/>
        <end position="103"/>
    </location>
</feature>
<keyword evidence="1" id="KW-1133">Transmembrane helix</keyword>
<gene>
    <name evidence="2" type="ORF">HAQ05_00975</name>
</gene>
<dbReference type="Proteomes" id="UP000805841">
    <property type="component" value="Unassembled WGS sequence"/>
</dbReference>
<accession>A0ABR7YVR4</accession>
<name>A0ABR7YVR4_9PSED</name>
<reference evidence="2 3" key="1">
    <citation type="journal article" date="2020" name="Insects">
        <title>Bacteria Belonging to Pseudomonas typographi sp. nov. from the Bark Beetle Ips typographus Have Genomic Potential to Aid in the Host Ecology.</title>
        <authorList>
            <person name="Peral-Aranega E."/>
            <person name="Saati-Santamaria Z."/>
            <person name="Kolarik M."/>
            <person name="Rivas R."/>
            <person name="Garcia-Fraile P."/>
        </authorList>
    </citation>
    <scope>NUCLEOTIDE SEQUENCE [LARGE SCALE GENOMIC DNA]</scope>
    <source>
        <strain evidence="2 3">CA3A</strain>
    </source>
</reference>
<feature type="transmembrane region" description="Helical" evidence="1">
    <location>
        <begin position="109"/>
        <end position="128"/>
    </location>
</feature>
<dbReference type="EMBL" id="JAAOCA010000001">
    <property type="protein sequence ID" value="MBD1597286.1"/>
    <property type="molecule type" value="Genomic_DNA"/>
</dbReference>
<organism evidence="2 3">
    <name type="scientific">Pseudomonas typographi</name>
    <dbReference type="NCBI Taxonomy" id="2715964"/>
    <lineage>
        <taxon>Bacteria</taxon>
        <taxon>Pseudomonadati</taxon>
        <taxon>Pseudomonadota</taxon>
        <taxon>Gammaproteobacteria</taxon>
        <taxon>Pseudomonadales</taxon>
        <taxon>Pseudomonadaceae</taxon>
        <taxon>Pseudomonas</taxon>
    </lineage>
</organism>
<feature type="transmembrane region" description="Helical" evidence="1">
    <location>
        <begin position="43"/>
        <end position="63"/>
    </location>
</feature>
<keyword evidence="1" id="KW-0472">Membrane</keyword>
<evidence type="ECO:0008006" key="4">
    <source>
        <dbReference type="Google" id="ProtNLM"/>
    </source>
</evidence>
<comment type="caution">
    <text evidence="2">The sequence shown here is derived from an EMBL/GenBank/DDBJ whole genome shotgun (WGS) entry which is preliminary data.</text>
</comment>
<evidence type="ECO:0000256" key="1">
    <source>
        <dbReference type="SAM" id="Phobius"/>
    </source>
</evidence>
<evidence type="ECO:0000313" key="2">
    <source>
        <dbReference type="EMBL" id="MBD1597286.1"/>
    </source>
</evidence>
<dbReference type="RefSeq" id="WP_190416706.1">
    <property type="nucleotide sequence ID" value="NZ_JAAOCA010000001.1"/>
</dbReference>
<protein>
    <recommendedName>
        <fullName evidence="4">MFS transporter</fullName>
    </recommendedName>
</protein>